<dbReference type="InterPro" id="IPR003675">
    <property type="entry name" value="Rce1/LyrA-like_dom"/>
</dbReference>
<comment type="caution">
    <text evidence="3">The sequence shown here is derived from an EMBL/GenBank/DDBJ whole genome shotgun (WGS) entry which is preliminary data.</text>
</comment>
<dbReference type="Proteomes" id="UP000610746">
    <property type="component" value="Unassembled WGS sequence"/>
</dbReference>
<feature type="transmembrane region" description="Helical" evidence="1">
    <location>
        <begin position="182"/>
        <end position="204"/>
    </location>
</feature>
<organism evidence="3 4">
    <name type="scientific">Frigoriflavimonas asaccharolytica</name>
    <dbReference type="NCBI Taxonomy" id="2735899"/>
    <lineage>
        <taxon>Bacteria</taxon>
        <taxon>Pseudomonadati</taxon>
        <taxon>Bacteroidota</taxon>
        <taxon>Flavobacteriia</taxon>
        <taxon>Flavobacteriales</taxon>
        <taxon>Weeksellaceae</taxon>
        <taxon>Frigoriflavimonas</taxon>
    </lineage>
</organism>
<dbReference type="GO" id="GO:0080120">
    <property type="term" value="P:CAAX-box protein maturation"/>
    <property type="evidence" value="ECO:0007669"/>
    <property type="project" value="UniProtKB-ARBA"/>
</dbReference>
<dbReference type="GO" id="GO:0004175">
    <property type="term" value="F:endopeptidase activity"/>
    <property type="evidence" value="ECO:0007669"/>
    <property type="project" value="UniProtKB-ARBA"/>
</dbReference>
<feature type="transmembrane region" description="Helical" evidence="1">
    <location>
        <begin position="39"/>
        <end position="60"/>
    </location>
</feature>
<sequence>MINKAILEFKEETKAFISFLKNPRELSPAKQSFDTKAKIFSILLVVQFLWILVVIPIYSFADYILDLKEADLGSFSLLEILLFGCVFAPLWEEFVFRFPLRFKNNYIFRGINKLLGKNKLEYHWRKNYSWYFYGFAICFGLIHAFNFQNEKTLLFFLCAPLITFSQISTGIILGYLRLKIGFWYGVLFHTAFNFLLIFGSYSLYHNSELFHYKTDKVEIIATYLETDEGKSFYTISEKDGFITNIDAQNFRLDHLTETIIKKKYTSEDVRLLNLKITSKKGISRKELLKILKQEIQMDSP</sequence>
<dbReference type="AlphaFoldDB" id="A0A8J8G6B1"/>
<feature type="transmembrane region" description="Helical" evidence="1">
    <location>
        <begin position="153"/>
        <end position="176"/>
    </location>
</feature>
<name>A0A8J8G6B1_9FLAO</name>
<dbReference type="RefSeq" id="WP_173778145.1">
    <property type="nucleotide sequence ID" value="NZ_JABSNO010000003.1"/>
</dbReference>
<keyword evidence="1" id="KW-0472">Membrane</keyword>
<evidence type="ECO:0000313" key="3">
    <source>
        <dbReference type="EMBL" id="NRS91520.1"/>
    </source>
</evidence>
<evidence type="ECO:0000259" key="2">
    <source>
        <dbReference type="Pfam" id="PF02517"/>
    </source>
</evidence>
<accession>A0A8J8G6B1</accession>
<keyword evidence="1" id="KW-0812">Transmembrane</keyword>
<dbReference type="EMBL" id="JABSNO010000003">
    <property type="protein sequence ID" value="NRS91520.1"/>
    <property type="molecule type" value="Genomic_DNA"/>
</dbReference>
<keyword evidence="1" id="KW-1133">Transmembrane helix</keyword>
<feature type="transmembrane region" description="Helical" evidence="1">
    <location>
        <begin position="128"/>
        <end position="146"/>
    </location>
</feature>
<feature type="transmembrane region" description="Helical" evidence="1">
    <location>
        <begin position="72"/>
        <end position="91"/>
    </location>
</feature>
<protein>
    <recommendedName>
        <fullName evidence="2">CAAX prenyl protease 2/Lysostaphin resistance protein A-like domain-containing protein</fullName>
    </recommendedName>
</protein>
<gene>
    <name evidence="3" type="ORF">HNQ03_000587</name>
</gene>
<feature type="domain" description="CAAX prenyl protease 2/Lysostaphin resistance protein A-like" evidence="2">
    <location>
        <begin position="78"/>
        <end position="195"/>
    </location>
</feature>
<evidence type="ECO:0000313" key="4">
    <source>
        <dbReference type="Proteomes" id="UP000610746"/>
    </source>
</evidence>
<evidence type="ECO:0000256" key="1">
    <source>
        <dbReference type="SAM" id="Phobius"/>
    </source>
</evidence>
<dbReference type="Pfam" id="PF02517">
    <property type="entry name" value="Rce1-like"/>
    <property type="match status" value="1"/>
</dbReference>
<proteinExistence type="predicted"/>
<keyword evidence="4" id="KW-1185">Reference proteome</keyword>
<reference evidence="3" key="1">
    <citation type="submission" date="2020-05" db="EMBL/GenBank/DDBJ databases">
        <title>Genomic Encyclopedia of Type Strains, Phase IV (KMG-V): Genome sequencing to study the core and pangenomes of soil and plant-associated prokaryotes.</title>
        <authorList>
            <person name="Whitman W."/>
        </authorList>
    </citation>
    <scope>NUCLEOTIDE SEQUENCE</scope>
    <source>
        <strain evidence="3">16F</strain>
    </source>
</reference>